<gene>
    <name evidence="1" type="ORF">C6I21_03720</name>
</gene>
<evidence type="ECO:0000313" key="1">
    <source>
        <dbReference type="EMBL" id="PRO66458.1"/>
    </source>
</evidence>
<sequence length="64" mass="7043">MAFFLSSYVTKAPLYTAEEINQKRPLWIGSGSKRAVSALSGGWLGFFSILPKPQKPVDGEQRKG</sequence>
<name>A0A2P6MJJ5_ALKUR</name>
<proteinExistence type="predicted"/>
<organism evidence="1 2">
    <name type="scientific">Alkalicoccus urumqiensis</name>
    <name type="common">Bacillus urumqiensis</name>
    <dbReference type="NCBI Taxonomy" id="1548213"/>
    <lineage>
        <taxon>Bacteria</taxon>
        <taxon>Bacillati</taxon>
        <taxon>Bacillota</taxon>
        <taxon>Bacilli</taxon>
        <taxon>Bacillales</taxon>
        <taxon>Bacillaceae</taxon>
        <taxon>Alkalicoccus</taxon>
    </lineage>
</organism>
<comment type="caution">
    <text evidence="1">The sequence shown here is derived from an EMBL/GenBank/DDBJ whole genome shotgun (WGS) entry which is preliminary data.</text>
</comment>
<keyword evidence="2" id="KW-1185">Reference proteome</keyword>
<dbReference type="AlphaFoldDB" id="A0A2P6MJJ5"/>
<accession>A0A2P6MJJ5</accession>
<dbReference type="Proteomes" id="UP000243650">
    <property type="component" value="Unassembled WGS sequence"/>
</dbReference>
<dbReference type="EMBL" id="PVNS01000003">
    <property type="protein sequence ID" value="PRO66458.1"/>
    <property type="molecule type" value="Genomic_DNA"/>
</dbReference>
<reference evidence="1 2" key="1">
    <citation type="submission" date="2018-03" db="EMBL/GenBank/DDBJ databases">
        <title>Bacillus urumqiensis sp. nov., a moderately haloalkaliphilic bacterium isolated from a salt lake.</title>
        <authorList>
            <person name="Zhao B."/>
            <person name="Liao Z."/>
        </authorList>
    </citation>
    <scope>NUCLEOTIDE SEQUENCE [LARGE SCALE GENOMIC DNA]</scope>
    <source>
        <strain evidence="1 2">BZ-SZ-XJ18</strain>
    </source>
</reference>
<evidence type="ECO:0000313" key="2">
    <source>
        <dbReference type="Proteomes" id="UP000243650"/>
    </source>
</evidence>
<protein>
    <submittedName>
        <fullName evidence="1">Uncharacterized protein</fullName>
    </submittedName>
</protein>